<keyword evidence="1" id="KW-0479">Metal-binding</keyword>
<dbReference type="EMBL" id="JAGYPE010000004">
    <property type="protein sequence ID" value="MBS4184534.1"/>
    <property type="molecule type" value="Genomic_DNA"/>
</dbReference>
<dbReference type="Pfam" id="PF03328">
    <property type="entry name" value="HpcH_HpaI"/>
    <property type="match status" value="1"/>
</dbReference>
<evidence type="ECO:0000313" key="4">
    <source>
        <dbReference type="EMBL" id="MCH6265999.1"/>
    </source>
</evidence>
<accession>A0A942T1X9</accession>
<gene>
    <name evidence="4" type="ORF">KHB02_010730</name>
    <name evidence="3" type="ORF">KHB02_24355</name>
</gene>
<comment type="caution">
    <text evidence="3">The sequence shown here is derived from an EMBL/GenBank/DDBJ whole genome shotgun (WGS) entry which is preliminary data.</text>
</comment>
<dbReference type="InterPro" id="IPR015813">
    <property type="entry name" value="Pyrv/PenolPyrv_kinase-like_dom"/>
</dbReference>
<dbReference type="GO" id="GO:0046872">
    <property type="term" value="F:metal ion binding"/>
    <property type="evidence" value="ECO:0007669"/>
    <property type="project" value="UniProtKB-KW"/>
</dbReference>
<protein>
    <submittedName>
        <fullName evidence="4">HpcH/HpaI aldolase/citrate lyase family protein</fullName>
    </submittedName>
</protein>
<dbReference type="InterPro" id="IPR005000">
    <property type="entry name" value="Aldolase/citrate-lyase_domain"/>
</dbReference>
<evidence type="ECO:0000259" key="2">
    <source>
        <dbReference type="Pfam" id="PF03328"/>
    </source>
</evidence>
<keyword evidence="4" id="KW-0456">Lyase</keyword>
<feature type="domain" description="HpcH/HpaI aldolase/citrate lyase" evidence="2">
    <location>
        <begin position="9"/>
        <end position="150"/>
    </location>
</feature>
<reference evidence="3" key="1">
    <citation type="submission" date="2021-05" db="EMBL/GenBank/DDBJ databases">
        <title>Novel Bacillus species.</title>
        <authorList>
            <person name="Liu G."/>
        </authorList>
    </citation>
    <scope>NUCLEOTIDE SEQUENCE</scope>
    <source>
        <strain evidence="3 5">FJAT-50051</strain>
    </source>
</reference>
<dbReference type="GO" id="GO:0016829">
    <property type="term" value="F:lyase activity"/>
    <property type="evidence" value="ECO:0007669"/>
    <property type="project" value="UniProtKB-KW"/>
</dbReference>
<evidence type="ECO:0000313" key="5">
    <source>
        <dbReference type="Proteomes" id="UP000677265"/>
    </source>
</evidence>
<name>A0A942T1X9_9BACI</name>
<dbReference type="SUPFAM" id="SSF51621">
    <property type="entry name" value="Phosphoenolpyruvate/pyruvate domain"/>
    <property type="match status" value="1"/>
</dbReference>
<dbReference type="EMBL" id="JAGYPE020000015">
    <property type="protein sequence ID" value="MCH6265999.1"/>
    <property type="molecule type" value="Genomic_DNA"/>
</dbReference>
<sequence length="272" mass="30969">MSLKLMYITNNEKIAKIAECHGVDWIFIDLEINGKTERQGHLNTVISRHSVDDVVRIKKVLSKSQLLVRVNPIFNGSKDEIDRVIEGGADIVMLPFFKSKEEVKIFIDYVRGRAQVCLLCETPEAVVHIDSILEAGAIDYIHIGLNDLYLGYKMKFMFEPLANGTVEMLCNKFKTKGIKFGFGGIAQLGRGTLPAENIIAEHYRLGSTMTILSRSFCDSKLILDIDKINETMKNGIKNIRDYEDYLSKKEDHFFNENREIVVNKVLSLYARN</sequence>
<dbReference type="AlphaFoldDB" id="A0A942T1X9"/>
<evidence type="ECO:0000256" key="1">
    <source>
        <dbReference type="ARBA" id="ARBA00022723"/>
    </source>
</evidence>
<dbReference type="Gene3D" id="3.20.20.60">
    <property type="entry name" value="Phosphoenolpyruvate-binding domains"/>
    <property type="match status" value="2"/>
</dbReference>
<evidence type="ECO:0000313" key="3">
    <source>
        <dbReference type="EMBL" id="MBS4184534.1"/>
    </source>
</evidence>
<dbReference type="InterPro" id="IPR040442">
    <property type="entry name" value="Pyrv_kinase-like_dom_sf"/>
</dbReference>
<keyword evidence="5" id="KW-1185">Reference proteome</keyword>
<dbReference type="Proteomes" id="UP000677265">
    <property type="component" value="Unassembled WGS sequence"/>
</dbReference>
<dbReference type="RefSeq" id="WP_213144406.1">
    <property type="nucleotide sequence ID" value="NZ_JAGYPE020000015.1"/>
</dbReference>
<organism evidence="3">
    <name type="scientific">Neobacillus citreus</name>
    <dbReference type="NCBI Taxonomy" id="2833578"/>
    <lineage>
        <taxon>Bacteria</taxon>
        <taxon>Bacillati</taxon>
        <taxon>Bacillota</taxon>
        <taxon>Bacilli</taxon>
        <taxon>Bacillales</taxon>
        <taxon>Bacillaceae</taxon>
        <taxon>Neobacillus</taxon>
    </lineage>
</organism>
<proteinExistence type="predicted"/>